<evidence type="ECO:0000313" key="4">
    <source>
        <dbReference type="Proteomes" id="UP001218638"/>
    </source>
</evidence>
<dbReference type="GO" id="GO:0005507">
    <property type="term" value="F:copper ion binding"/>
    <property type="evidence" value="ECO:0007669"/>
    <property type="project" value="TreeGrafter"/>
</dbReference>
<name>A0AAF0CSA5_9BACT</name>
<evidence type="ECO:0000313" key="3">
    <source>
        <dbReference type="EMBL" id="WED67099.1"/>
    </source>
</evidence>
<evidence type="ECO:0000256" key="1">
    <source>
        <dbReference type="ARBA" id="ARBA00023236"/>
    </source>
</evidence>
<dbReference type="RefSeq" id="WP_330931362.1">
    <property type="nucleotide sequence ID" value="NZ_CP119075.1"/>
</dbReference>
<dbReference type="PANTHER" id="PTHR38430:SF1">
    <property type="entry name" value="PROTEIN-ARGININE KINASE ACTIVATOR PROTEIN"/>
    <property type="match status" value="1"/>
</dbReference>
<feature type="domain" description="UVR" evidence="2">
    <location>
        <begin position="106"/>
        <end position="141"/>
    </location>
</feature>
<dbReference type="KEGG" id="slom:PXH66_09570"/>
<dbReference type="GO" id="GO:0009432">
    <property type="term" value="P:SOS response"/>
    <property type="evidence" value="ECO:0007669"/>
    <property type="project" value="UniProtKB-KW"/>
</dbReference>
<protein>
    <submittedName>
        <fullName evidence="3">UvrB/UvrC motif-containing protein</fullName>
    </submittedName>
</protein>
<reference evidence="3" key="1">
    <citation type="submission" date="2023-03" db="EMBL/GenBank/DDBJ databases">
        <title>Lomoglobus Profundus gen. nov., sp. nov., a novel member of the phylum Verrucomicrobia, isolated from deep-marine sediment of South China Sea.</title>
        <authorList>
            <person name="Ahmad T."/>
            <person name="Ishaq S.E."/>
            <person name="Wang F."/>
        </authorList>
    </citation>
    <scope>NUCLEOTIDE SEQUENCE</scope>
    <source>
        <strain evidence="3">LMO-M01</strain>
    </source>
</reference>
<accession>A0AAF0CSA5</accession>
<keyword evidence="4" id="KW-1185">Reference proteome</keyword>
<dbReference type="InterPro" id="IPR025542">
    <property type="entry name" value="YacH"/>
</dbReference>
<dbReference type="Proteomes" id="UP001218638">
    <property type="component" value="Chromosome"/>
</dbReference>
<dbReference type="PIRSF" id="PIRSF015034">
    <property type="entry name" value="YacH"/>
    <property type="match status" value="1"/>
</dbReference>
<dbReference type="PANTHER" id="PTHR38430">
    <property type="entry name" value="PROTEIN-ARGININE KINASE ACTIVATOR PROTEIN"/>
    <property type="match status" value="1"/>
</dbReference>
<keyword evidence="1" id="KW-0227">DNA damage</keyword>
<proteinExistence type="predicted"/>
<sequence>MNHKVHKVDLCESCAQAKGVTDPSGFSLADLLLKASLNPEPDTVTGLRCEQCGFTPEEFKKTGRFGCPQCYETFTDIVSPMLDNMHKGTVHVGKVPERALLRKQLHDRLHNLETSLSEAIKSERYEDAAKFRDEIVQVREEAGLAPTPTS</sequence>
<dbReference type="Pfam" id="PF02151">
    <property type="entry name" value="UVR"/>
    <property type="match status" value="1"/>
</dbReference>
<dbReference type="GO" id="GO:0008270">
    <property type="term" value="F:zinc ion binding"/>
    <property type="evidence" value="ECO:0007669"/>
    <property type="project" value="TreeGrafter"/>
</dbReference>
<keyword evidence="1" id="KW-0742">SOS response</keyword>
<dbReference type="AlphaFoldDB" id="A0AAF0CSA5"/>
<dbReference type="GO" id="GO:1990169">
    <property type="term" value="P:stress response to copper ion"/>
    <property type="evidence" value="ECO:0007669"/>
    <property type="project" value="TreeGrafter"/>
</dbReference>
<dbReference type="GO" id="GO:0050897">
    <property type="term" value="F:cobalt ion binding"/>
    <property type="evidence" value="ECO:0007669"/>
    <property type="project" value="TreeGrafter"/>
</dbReference>
<dbReference type="InterPro" id="IPR001943">
    <property type="entry name" value="UVR_dom"/>
</dbReference>
<organism evidence="3 4">
    <name type="scientific">Synoicihabitans lomoniglobus</name>
    <dbReference type="NCBI Taxonomy" id="2909285"/>
    <lineage>
        <taxon>Bacteria</taxon>
        <taxon>Pseudomonadati</taxon>
        <taxon>Verrucomicrobiota</taxon>
        <taxon>Opitutia</taxon>
        <taxon>Opitutales</taxon>
        <taxon>Opitutaceae</taxon>
        <taxon>Synoicihabitans</taxon>
    </lineage>
</organism>
<dbReference type="PROSITE" id="PS50151">
    <property type="entry name" value="UVR"/>
    <property type="match status" value="1"/>
</dbReference>
<dbReference type="Gene3D" id="4.10.860.10">
    <property type="entry name" value="UVR domain"/>
    <property type="match status" value="1"/>
</dbReference>
<gene>
    <name evidence="3" type="ORF">PXH66_09570</name>
</gene>
<dbReference type="InterPro" id="IPR036876">
    <property type="entry name" value="UVR_dom_sf"/>
</dbReference>
<dbReference type="EMBL" id="CP119075">
    <property type="protein sequence ID" value="WED67099.1"/>
    <property type="molecule type" value="Genomic_DNA"/>
</dbReference>
<dbReference type="GO" id="GO:0046870">
    <property type="term" value="F:cadmium ion binding"/>
    <property type="evidence" value="ECO:0007669"/>
    <property type="project" value="TreeGrafter"/>
</dbReference>
<dbReference type="SUPFAM" id="SSF46600">
    <property type="entry name" value="C-terminal UvrC-binding domain of UvrB"/>
    <property type="match status" value="1"/>
</dbReference>
<dbReference type="GO" id="GO:1990170">
    <property type="term" value="P:stress response to cadmium ion"/>
    <property type="evidence" value="ECO:0007669"/>
    <property type="project" value="TreeGrafter"/>
</dbReference>
<evidence type="ECO:0000259" key="2">
    <source>
        <dbReference type="PROSITE" id="PS50151"/>
    </source>
</evidence>